<keyword evidence="2" id="KW-1185">Reference proteome</keyword>
<sequence>MTYDQTQLDDLFARARSVLGPEVLGTFANCKPRQDAFMTALFRAIKAMEGPSNVTDGQILGALEIADEMFPLELEVMARAYYSEPKS</sequence>
<dbReference type="EMBL" id="JAAGSC010000044">
    <property type="protein sequence ID" value="NDY96969.1"/>
    <property type="molecule type" value="Genomic_DNA"/>
</dbReference>
<proteinExistence type="predicted"/>
<evidence type="ECO:0000313" key="2">
    <source>
        <dbReference type="Proteomes" id="UP000484885"/>
    </source>
</evidence>
<dbReference type="AlphaFoldDB" id="A0A845VIH4"/>
<organism evidence="1 2">
    <name type="scientific">Wenzhouxiangella limi</name>
    <dbReference type="NCBI Taxonomy" id="2707351"/>
    <lineage>
        <taxon>Bacteria</taxon>
        <taxon>Pseudomonadati</taxon>
        <taxon>Pseudomonadota</taxon>
        <taxon>Gammaproteobacteria</taxon>
        <taxon>Chromatiales</taxon>
        <taxon>Wenzhouxiangellaceae</taxon>
        <taxon>Wenzhouxiangella</taxon>
    </lineage>
</organism>
<evidence type="ECO:0000313" key="1">
    <source>
        <dbReference type="EMBL" id="NDY96969.1"/>
    </source>
</evidence>
<protein>
    <submittedName>
        <fullName evidence="1">Uncharacterized protein</fullName>
    </submittedName>
</protein>
<accession>A0A845VIH4</accession>
<comment type="caution">
    <text evidence="1">The sequence shown here is derived from an EMBL/GenBank/DDBJ whole genome shotgun (WGS) entry which is preliminary data.</text>
</comment>
<dbReference type="RefSeq" id="WP_164212345.1">
    <property type="nucleotide sequence ID" value="NZ_JAAGSC010000044.1"/>
</dbReference>
<gene>
    <name evidence="1" type="ORF">G3I74_14655</name>
</gene>
<reference evidence="1 2" key="1">
    <citation type="submission" date="2020-02" db="EMBL/GenBank/DDBJ databases">
        <authorList>
            <person name="Zhang X.-Y."/>
        </authorList>
    </citation>
    <scope>NUCLEOTIDE SEQUENCE [LARGE SCALE GENOMIC DNA]</scope>
    <source>
        <strain evidence="1 2">C33</strain>
    </source>
</reference>
<name>A0A845VIH4_9GAMM</name>
<dbReference type="Proteomes" id="UP000484885">
    <property type="component" value="Unassembled WGS sequence"/>
</dbReference>